<dbReference type="CDD" id="cd00075">
    <property type="entry name" value="HATPase"/>
    <property type="match status" value="1"/>
</dbReference>
<dbReference type="CDD" id="cd00082">
    <property type="entry name" value="HisKA"/>
    <property type="match status" value="1"/>
</dbReference>
<keyword evidence="5" id="KW-0238">DNA-binding</keyword>
<dbReference type="Pfam" id="PF13407">
    <property type="entry name" value="Peripla_BP_4"/>
    <property type="match status" value="1"/>
</dbReference>
<dbReference type="InterPro" id="IPR028082">
    <property type="entry name" value="Peripla_BP_I"/>
</dbReference>
<dbReference type="SUPFAM" id="SSF46689">
    <property type="entry name" value="Homeodomain-like"/>
    <property type="match status" value="1"/>
</dbReference>
<dbReference type="Pfam" id="PF00072">
    <property type="entry name" value="Response_reg"/>
    <property type="match status" value="1"/>
</dbReference>
<evidence type="ECO:0000256" key="1">
    <source>
        <dbReference type="ARBA" id="ARBA00000085"/>
    </source>
</evidence>
<dbReference type="InterPro" id="IPR003594">
    <property type="entry name" value="HATPase_dom"/>
</dbReference>
<evidence type="ECO:0000256" key="2">
    <source>
        <dbReference type="ARBA" id="ARBA00012438"/>
    </source>
</evidence>
<keyword evidence="13" id="KW-1185">Reference proteome</keyword>
<dbReference type="PROSITE" id="PS50109">
    <property type="entry name" value="HIS_KIN"/>
    <property type="match status" value="1"/>
</dbReference>
<evidence type="ECO:0000313" key="12">
    <source>
        <dbReference type="EMBL" id="MCH7408243.1"/>
    </source>
</evidence>
<dbReference type="PANTHER" id="PTHR43547:SF2">
    <property type="entry name" value="HYBRID SIGNAL TRANSDUCTION HISTIDINE KINASE C"/>
    <property type="match status" value="1"/>
</dbReference>
<keyword evidence="8" id="KW-0472">Membrane</keyword>
<keyword evidence="8" id="KW-0812">Transmembrane</keyword>
<dbReference type="InterPro" id="IPR004358">
    <property type="entry name" value="Sig_transdc_His_kin-like_C"/>
</dbReference>
<feature type="modified residue" description="4-aspartylphosphate" evidence="7">
    <location>
        <position position="715"/>
    </location>
</feature>
<gene>
    <name evidence="12" type="ORF">MM239_02460</name>
</gene>
<comment type="catalytic activity">
    <reaction evidence="1">
        <text>ATP + protein L-histidine = ADP + protein N-phospho-L-histidine.</text>
        <dbReference type="EC" id="2.7.13.3"/>
    </reaction>
</comment>
<feature type="domain" description="Response regulatory" evidence="11">
    <location>
        <begin position="667"/>
        <end position="782"/>
    </location>
</feature>
<dbReference type="PROSITE" id="PS00041">
    <property type="entry name" value="HTH_ARAC_FAMILY_1"/>
    <property type="match status" value="1"/>
</dbReference>
<dbReference type="InterPro" id="IPR001789">
    <property type="entry name" value="Sig_transdc_resp-reg_receiver"/>
</dbReference>
<feature type="domain" description="HTH araC/xylS-type" evidence="9">
    <location>
        <begin position="817"/>
        <end position="916"/>
    </location>
</feature>
<dbReference type="PRINTS" id="PR00344">
    <property type="entry name" value="BCTRLSENSOR"/>
</dbReference>
<evidence type="ECO:0000256" key="7">
    <source>
        <dbReference type="PROSITE-ProRule" id="PRU00169"/>
    </source>
</evidence>
<dbReference type="SMART" id="SM00387">
    <property type="entry name" value="HATPase_c"/>
    <property type="match status" value="1"/>
</dbReference>
<dbReference type="PROSITE" id="PS50110">
    <property type="entry name" value="RESPONSE_REGULATORY"/>
    <property type="match status" value="1"/>
</dbReference>
<protein>
    <recommendedName>
        <fullName evidence="2">histidine kinase</fullName>
        <ecNumber evidence="2">2.7.13.3</ecNumber>
    </recommendedName>
</protein>
<dbReference type="RefSeq" id="WP_241346309.1">
    <property type="nucleotide sequence ID" value="NZ_JAKZGP010000003.1"/>
</dbReference>
<dbReference type="SMART" id="SM00388">
    <property type="entry name" value="HisKA"/>
    <property type="match status" value="1"/>
</dbReference>
<evidence type="ECO:0000259" key="11">
    <source>
        <dbReference type="PROSITE" id="PS50110"/>
    </source>
</evidence>
<dbReference type="Gene3D" id="1.10.287.130">
    <property type="match status" value="1"/>
</dbReference>
<comment type="caution">
    <text evidence="12">The sequence shown here is derived from an EMBL/GenBank/DDBJ whole genome shotgun (WGS) entry which is preliminary data.</text>
</comment>
<dbReference type="InterPro" id="IPR005467">
    <property type="entry name" value="His_kinase_dom"/>
</dbReference>
<evidence type="ECO:0000259" key="10">
    <source>
        <dbReference type="PROSITE" id="PS50109"/>
    </source>
</evidence>
<evidence type="ECO:0000256" key="6">
    <source>
        <dbReference type="ARBA" id="ARBA00023163"/>
    </source>
</evidence>
<dbReference type="SUPFAM" id="SSF47384">
    <property type="entry name" value="Homodimeric domain of signal transducing histidine kinase"/>
    <property type="match status" value="1"/>
</dbReference>
<dbReference type="InterPro" id="IPR009057">
    <property type="entry name" value="Homeodomain-like_sf"/>
</dbReference>
<dbReference type="Gene3D" id="3.40.50.2300">
    <property type="match status" value="3"/>
</dbReference>
<reference evidence="12" key="1">
    <citation type="submission" date="2022-03" db="EMBL/GenBank/DDBJ databases">
        <title>De novo assembled genomes of Belliella spp. (Cyclobacteriaceae) strains.</title>
        <authorList>
            <person name="Szabo A."/>
            <person name="Korponai K."/>
            <person name="Felfoldi T."/>
        </authorList>
    </citation>
    <scope>NUCLEOTIDE SEQUENCE</scope>
    <source>
        <strain evidence="12">DSM 111904</strain>
    </source>
</reference>
<dbReference type="Pfam" id="PF02518">
    <property type="entry name" value="HATPase_c"/>
    <property type="match status" value="1"/>
</dbReference>
<dbReference type="Pfam" id="PF00512">
    <property type="entry name" value="HisKA"/>
    <property type="match status" value="1"/>
</dbReference>
<evidence type="ECO:0000256" key="5">
    <source>
        <dbReference type="ARBA" id="ARBA00023125"/>
    </source>
</evidence>
<keyword evidence="8" id="KW-1133">Transmembrane helix</keyword>
<keyword evidence="6" id="KW-0804">Transcription</keyword>
<dbReference type="PROSITE" id="PS01124">
    <property type="entry name" value="HTH_ARAC_FAMILY_2"/>
    <property type="match status" value="1"/>
</dbReference>
<accession>A0ABS9UVP7</accession>
<dbReference type="InterPro" id="IPR036097">
    <property type="entry name" value="HisK_dim/P_sf"/>
</dbReference>
<dbReference type="InterPro" id="IPR036890">
    <property type="entry name" value="HATPase_C_sf"/>
</dbReference>
<dbReference type="EC" id="2.7.13.3" evidence="2"/>
<dbReference type="InterPro" id="IPR025997">
    <property type="entry name" value="SBP_2_dom"/>
</dbReference>
<dbReference type="CDD" id="cd06308">
    <property type="entry name" value="PBP1_sensor_kinase-like"/>
    <property type="match status" value="1"/>
</dbReference>
<evidence type="ECO:0000256" key="3">
    <source>
        <dbReference type="ARBA" id="ARBA00022553"/>
    </source>
</evidence>
<keyword evidence="4" id="KW-0805">Transcription regulation</keyword>
<dbReference type="Gene3D" id="1.10.10.60">
    <property type="entry name" value="Homeodomain-like"/>
    <property type="match status" value="1"/>
</dbReference>
<dbReference type="SUPFAM" id="SSF53822">
    <property type="entry name" value="Periplasmic binding protein-like I"/>
    <property type="match status" value="1"/>
</dbReference>
<feature type="transmembrane region" description="Helical" evidence="8">
    <location>
        <begin position="341"/>
        <end position="361"/>
    </location>
</feature>
<keyword evidence="3 7" id="KW-0597">Phosphoprotein</keyword>
<dbReference type="InterPro" id="IPR011006">
    <property type="entry name" value="CheY-like_superfamily"/>
</dbReference>
<dbReference type="InterPro" id="IPR018062">
    <property type="entry name" value="HTH_AraC-typ_CS"/>
</dbReference>
<dbReference type="Pfam" id="PF12833">
    <property type="entry name" value="HTH_18"/>
    <property type="match status" value="1"/>
</dbReference>
<evidence type="ECO:0000256" key="8">
    <source>
        <dbReference type="SAM" id="Phobius"/>
    </source>
</evidence>
<name>A0ABS9UVP7_9BACT</name>
<dbReference type="EMBL" id="JAKZGP010000003">
    <property type="protein sequence ID" value="MCH7408243.1"/>
    <property type="molecule type" value="Genomic_DNA"/>
</dbReference>
<dbReference type="Proteomes" id="UP001165489">
    <property type="component" value="Unassembled WGS sequence"/>
</dbReference>
<sequence>MTLKFRYISLLYILSLFTHVSCDVKEERKLVIGFSQCVSNDAWREAMHEEMYRELSFYPSLDLVIKDAGGDSKVQIENIKAFQEMGVDLLIVSPNESAPITGVVEEVFQSGIPVIVVDRNINSSQFSAYIGGDSFEIGKTVGQYILNTYPNDHRILEIWGLKGSSPAKERHQGLRSTIDGSDHYIKYQIDGEWEREVAKERFREFLKSNQDAQFDIVFCHNDVMAISASEVCKEFGLVDVKILGIDALPGPRAGLQAVSDGVLDATFFYPTGGDKAIEVAWKILSNDSFEKLNFMQTAPVDFTNIRVIKQQTDRIINQQANIIRQSEMIASQVKIYNNQRGLLIVFGMTLLIAVVSLGFVFKSLKEKQVTNKKLKRKNDEILNQKEQIVQFAKDAEEATQYKLEFFTNVSHEFRTPLTLIQGPVEDMLANSNASPFKENLILIRKNTYRLLRLVNQLLDFRKIDSGKLAIRVSEITLESFILEIMSVFMKHAKDEQIRFKLFCEDSSLKLWCDPLMLDKVIFNLLSNSFKFTPKKGSVSIRVFKDSLNYEAVIQIEDTGEGMSEEELKHVFDRFYQGSSGVRNIGSGLGLALARELVEIQQGQIHAQSKLGESTVFEIRMKLGKDHFQKGDFLETDFKDLVLDHESYVADESTKPAKIRDNLEAEKSILVVEDDKEIREYLRRGLSHSYQILEAQNIDVAFSLAVDNIPDLITCDLMIKSQNGFDLVAKLKDDSRTSSIPIIVISAKSSQEDHLTGVKLGVDDFMSKPFSITFLIERINNIFKNRSKIEERFLHSLAISEDKSIESSTKKVNKKFINEFRTAVEENMSNPEIGVNDICRQLGLSRGQLYRKVKAELGYSVNDYIVKVRLQKAKFLLGDGNLSISEIGFQTGFKTAAYFSTVFKNSYGMTPSEFREKRKS</sequence>
<dbReference type="InterPro" id="IPR003661">
    <property type="entry name" value="HisK_dim/P_dom"/>
</dbReference>
<dbReference type="SUPFAM" id="SSF52172">
    <property type="entry name" value="CheY-like"/>
    <property type="match status" value="1"/>
</dbReference>
<dbReference type="SMART" id="SM00342">
    <property type="entry name" value="HTH_ARAC"/>
    <property type="match status" value="1"/>
</dbReference>
<evidence type="ECO:0000256" key="4">
    <source>
        <dbReference type="ARBA" id="ARBA00023015"/>
    </source>
</evidence>
<dbReference type="SUPFAM" id="SSF55874">
    <property type="entry name" value="ATPase domain of HSP90 chaperone/DNA topoisomerase II/histidine kinase"/>
    <property type="match status" value="1"/>
</dbReference>
<evidence type="ECO:0000313" key="13">
    <source>
        <dbReference type="Proteomes" id="UP001165489"/>
    </source>
</evidence>
<evidence type="ECO:0000259" key="9">
    <source>
        <dbReference type="PROSITE" id="PS01124"/>
    </source>
</evidence>
<dbReference type="SMART" id="SM00448">
    <property type="entry name" value="REC"/>
    <property type="match status" value="1"/>
</dbReference>
<dbReference type="Gene3D" id="3.30.565.10">
    <property type="entry name" value="Histidine kinase-like ATPase, C-terminal domain"/>
    <property type="match status" value="1"/>
</dbReference>
<dbReference type="InterPro" id="IPR018060">
    <property type="entry name" value="HTH_AraC"/>
</dbReference>
<proteinExistence type="predicted"/>
<feature type="domain" description="Histidine kinase" evidence="10">
    <location>
        <begin position="408"/>
        <end position="624"/>
    </location>
</feature>
<organism evidence="12 13">
    <name type="scientific">Belliella filtrata</name>
    <dbReference type="NCBI Taxonomy" id="2923435"/>
    <lineage>
        <taxon>Bacteria</taxon>
        <taxon>Pseudomonadati</taxon>
        <taxon>Bacteroidota</taxon>
        <taxon>Cytophagia</taxon>
        <taxon>Cytophagales</taxon>
        <taxon>Cyclobacteriaceae</taxon>
        <taxon>Belliella</taxon>
    </lineage>
</organism>
<dbReference type="PANTHER" id="PTHR43547">
    <property type="entry name" value="TWO-COMPONENT HISTIDINE KINASE"/>
    <property type="match status" value="1"/>
</dbReference>